<comment type="caution">
    <text evidence="6">The sequence shown here is derived from an EMBL/GenBank/DDBJ whole genome shotgun (WGS) entry which is preliminary data.</text>
</comment>
<dbReference type="PANTHER" id="PTHR43903">
    <property type="entry name" value="NEUROLIGIN"/>
    <property type="match status" value="1"/>
</dbReference>
<reference evidence="6 7" key="1">
    <citation type="submission" date="2024-01" db="EMBL/GenBank/DDBJ databases">
        <title>The genome of the rayed Mediterranean limpet Patella caerulea (Linnaeus, 1758).</title>
        <authorList>
            <person name="Anh-Thu Weber A."/>
            <person name="Halstead-Nussloch G."/>
        </authorList>
    </citation>
    <scope>NUCLEOTIDE SEQUENCE [LARGE SCALE GENOMIC DNA]</scope>
    <source>
        <strain evidence="6">AATW-2023a</strain>
        <tissue evidence="6">Whole specimen</tissue>
    </source>
</reference>
<comment type="similarity">
    <text evidence="1 4">Belongs to the type-B carboxylesterase/lipase family.</text>
</comment>
<dbReference type="InterPro" id="IPR002018">
    <property type="entry name" value="CarbesteraseB"/>
</dbReference>
<dbReference type="EC" id="3.1.1.-" evidence="4"/>
<keyword evidence="2 4" id="KW-0732">Signal</keyword>
<name>A0AAN8PM65_PATCE</name>
<evidence type="ECO:0000256" key="1">
    <source>
        <dbReference type="ARBA" id="ARBA00005964"/>
    </source>
</evidence>
<evidence type="ECO:0000256" key="4">
    <source>
        <dbReference type="RuleBase" id="RU361235"/>
    </source>
</evidence>
<protein>
    <recommendedName>
        <fullName evidence="4">Carboxylic ester hydrolase</fullName>
        <ecNumber evidence="4">3.1.1.-</ecNumber>
    </recommendedName>
</protein>
<sequence>MNLLLCCLVLVTCIVDCEAEQRTVDSNVGKITGDIRTVKIGPNTADIITFLGIPYAEPPVGNLRFRKPVKKAKFDNTFAASEIGASCPQFHALYTPDKMDEDCLFLDIYTPDIGGSDTKYPVMIFIHGGSFTMGDGKMMNVEKLAAYGKLLTVSINYRLGPLGFLNTGDADVDTNNGLRDQHLAIKWVKDNIESFGGDPTSITIFGVSAGAASVIYQAIYRENEGLFQRAIAESGSANSFWAVVPDPHKNAKLLAEKLDCPDTSSSKAIVQCLRDFKNTTHIAVASNVTTTGVLCWSPSLDGDFVIKDRIDSLGNATTQTNLIPFKNLDLLMGTTDYDGLIFLTFGKVAEYFTELESATTVDEIQQATFKIMPLILNDAFGKDLASELLDSVIFLYTNYEDPSDRDLHKKQASDFATDVGFFLSTATTLENHAYQNTSHKTYQYEFSDIHDFQFKAPWVKGAMHGDELLYVLGLHEDYKPFVAITVEQAITKWPLATRVMDYWTNFAKTGDPNSPRKPAVEWREYTSSDKNYLYITSDNITNRKHLNARRTAFWTSYVPKLIKNTGGDHWSHKI</sequence>
<dbReference type="InterPro" id="IPR019819">
    <property type="entry name" value="Carboxylesterase_B_CS"/>
</dbReference>
<dbReference type="Proteomes" id="UP001347796">
    <property type="component" value="Unassembled WGS sequence"/>
</dbReference>
<organism evidence="6 7">
    <name type="scientific">Patella caerulea</name>
    <name type="common">Rayed Mediterranean limpet</name>
    <dbReference type="NCBI Taxonomy" id="87958"/>
    <lineage>
        <taxon>Eukaryota</taxon>
        <taxon>Metazoa</taxon>
        <taxon>Spiralia</taxon>
        <taxon>Lophotrochozoa</taxon>
        <taxon>Mollusca</taxon>
        <taxon>Gastropoda</taxon>
        <taxon>Patellogastropoda</taxon>
        <taxon>Patelloidea</taxon>
        <taxon>Patellidae</taxon>
        <taxon>Patella</taxon>
    </lineage>
</organism>
<dbReference type="InterPro" id="IPR029058">
    <property type="entry name" value="AB_hydrolase_fold"/>
</dbReference>
<gene>
    <name evidence="6" type="ORF">SNE40_012337</name>
</gene>
<keyword evidence="3 4" id="KW-0378">Hydrolase</keyword>
<dbReference type="PROSITE" id="PS00122">
    <property type="entry name" value="CARBOXYLESTERASE_B_1"/>
    <property type="match status" value="1"/>
</dbReference>
<dbReference type="InterPro" id="IPR019826">
    <property type="entry name" value="Carboxylesterase_B_AS"/>
</dbReference>
<keyword evidence="7" id="KW-1185">Reference proteome</keyword>
<feature type="chain" id="PRO_5042673921" description="Carboxylic ester hydrolase" evidence="4">
    <location>
        <begin position="20"/>
        <end position="574"/>
    </location>
</feature>
<accession>A0AAN8PM65</accession>
<evidence type="ECO:0000256" key="2">
    <source>
        <dbReference type="ARBA" id="ARBA00022729"/>
    </source>
</evidence>
<evidence type="ECO:0000256" key="3">
    <source>
        <dbReference type="ARBA" id="ARBA00022801"/>
    </source>
</evidence>
<dbReference type="InterPro" id="IPR051093">
    <property type="entry name" value="Neuroligin/BSAL"/>
</dbReference>
<dbReference type="AlphaFoldDB" id="A0AAN8PM65"/>
<dbReference type="EMBL" id="JAZGQO010000008">
    <property type="protein sequence ID" value="KAK6180132.1"/>
    <property type="molecule type" value="Genomic_DNA"/>
</dbReference>
<dbReference type="GO" id="GO:0016787">
    <property type="term" value="F:hydrolase activity"/>
    <property type="evidence" value="ECO:0007669"/>
    <property type="project" value="UniProtKB-KW"/>
</dbReference>
<dbReference type="PROSITE" id="PS00941">
    <property type="entry name" value="CARBOXYLESTERASE_B_2"/>
    <property type="match status" value="1"/>
</dbReference>
<dbReference type="SUPFAM" id="SSF53474">
    <property type="entry name" value="alpha/beta-Hydrolases"/>
    <property type="match status" value="1"/>
</dbReference>
<evidence type="ECO:0000313" key="6">
    <source>
        <dbReference type="EMBL" id="KAK6180132.1"/>
    </source>
</evidence>
<evidence type="ECO:0000313" key="7">
    <source>
        <dbReference type="Proteomes" id="UP001347796"/>
    </source>
</evidence>
<dbReference type="Gene3D" id="3.40.50.1820">
    <property type="entry name" value="alpha/beta hydrolase"/>
    <property type="match status" value="1"/>
</dbReference>
<evidence type="ECO:0000259" key="5">
    <source>
        <dbReference type="Pfam" id="PF00135"/>
    </source>
</evidence>
<feature type="signal peptide" evidence="4">
    <location>
        <begin position="1"/>
        <end position="19"/>
    </location>
</feature>
<feature type="domain" description="Carboxylesterase type B" evidence="5">
    <location>
        <begin position="21"/>
        <end position="554"/>
    </location>
</feature>
<dbReference type="Pfam" id="PF00135">
    <property type="entry name" value="COesterase"/>
    <property type="match status" value="1"/>
</dbReference>
<proteinExistence type="inferred from homology"/>